<dbReference type="GO" id="GO:0003676">
    <property type="term" value="F:nucleic acid binding"/>
    <property type="evidence" value="ECO:0007669"/>
    <property type="project" value="InterPro"/>
</dbReference>
<dbReference type="Pfam" id="PF00313">
    <property type="entry name" value="CSD"/>
    <property type="match status" value="1"/>
</dbReference>
<dbReference type="AlphaFoldDB" id="A0A5K3EL23"/>
<dbReference type="WBParaSite" id="MCU_001339-RA">
    <property type="protein sequence ID" value="MCU_001339-RA"/>
    <property type="gene ID" value="MCU_001339"/>
</dbReference>
<protein>
    <submittedName>
        <fullName evidence="3">CSD_1 domain-containing protein</fullName>
    </submittedName>
</protein>
<evidence type="ECO:0000259" key="2">
    <source>
        <dbReference type="PROSITE" id="PS51857"/>
    </source>
</evidence>
<feature type="domain" description="CSD" evidence="2">
    <location>
        <begin position="14"/>
        <end position="83"/>
    </location>
</feature>
<dbReference type="InterPro" id="IPR002059">
    <property type="entry name" value="CSP_DNA-bd"/>
</dbReference>
<dbReference type="SUPFAM" id="SSF50249">
    <property type="entry name" value="Nucleic acid-binding proteins"/>
    <property type="match status" value="1"/>
</dbReference>
<dbReference type="CDD" id="cd04458">
    <property type="entry name" value="CSP_CDS"/>
    <property type="match status" value="1"/>
</dbReference>
<dbReference type="InterPro" id="IPR012340">
    <property type="entry name" value="NA-bd_OB-fold"/>
</dbReference>
<dbReference type="InterPro" id="IPR019844">
    <property type="entry name" value="CSD_CS"/>
</dbReference>
<dbReference type="PROSITE" id="PS51857">
    <property type="entry name" value="CSD_2"/>
    <property type="match status" value="1"/>
</dbReference>
<sequence length="131" mass="14557">MSSGRSASPESSERVSGYVKWFNVKSGYGFIKRLDNDEDVFVHQSAIVKNNPDKFQRSLAENEPVEFIVRSGQKGDEAAEVTGPNGTPVKGSDYASGRPFFNSRDRGYGQRSFASRQWKDGRSDTNFASFS</sequence>
<reference evidence="3" key="1">
    <citation type="submission" date="2019-11" db="UniProtKB">
        <authorList>
            <consortium name="WormBaseParasite"/>
        </authorList>
    </citation>
    <scope>IDENTIFICATION</scope>
</reference>
<dbReference type="PANTHER" id="PTHR11544">
    <property type="entry name" value="COLD SHOCK DOMAIN CONTAINING PROTEINS"/>
    <property type="match status" value="1"/>
</dbReference>
<organism evidence="3">
    <name type="scientific">Mesocestoides corti</name>
    <name type="common">Flatworm</name>
    <dbReference type="NCBI Taxonomy" id="53468"/>
    <lineage>
        <taxon>Eukaryota</taxon>
        <taxon>Metazoa</taxon>
        <taxon>Spiralia</taxon>
        <taxon>Lophotrochozoa</taxon>
        <taxon>Platyhelminthes</taxon>
        <taxon>Cestoda</taxon>
        <taxon>Eucestoda</taxon>
        <taxon>Cyclophyllidea</taxon>
        <taxon>Mesocestoididae</taxon>
        <taxon>Mesocestoides</taxon>
    </lineage>
</organism>
<accession>A0A5K3EL23</accession>
<feature type="region of interest" description="Disordered" evidence="1">
    <location>
        <begin position="71"/>
        <end position="131"/>
    </location>
</feature>
<dbReference type="InterPro" id="IPR050181">
    <property type="entry name" value="Cold_shock_domain"/>
</dbReference>
<dbReference type="InterPro" id="IPR011129">
    <property type="entry name" value="CSD"/>
</dbReference>
<dbReference type="SMART" id="SM00357">
    <property type="entry name" value="CSP"/>
    <property type="match status" value="1"/>
</dbReference>
<dbReference type="PRINTS" id="PR00050">
    <property type="entry name" value="COLDSHOCK"/>
</dbReference>
<dbReference type="PROSITE" id="PS00352">
    <property type="entry name" value="CSD_1"/>
    <property type="match status" value="1"/>
</dbReference>
<dbReference type="Gene3D" id="2.40.50.140">
    <property type="entry name" value="Nucleic acid-binding proteins"/>
    <property type="match status" value="1"/>
</dbReference>
<name>A0A5K3EL23_MESCO</name>
<evidence type="ECO:0000256" key="1">
    <source>
        <dbReference type="SAM" id="MobiDB-lite"/>
    </source>
</evidence>
<evidence type="ECO:0000313" key="3">
    <source>
        <dbReference type="WBParaSite" id="MCU_001339-RA"/>
    </source>
</evidence>
<proteinExistence type="predicted"/>